<dbReference type="AlphaFoldDB" id="A0A0G4EJ56"/>
<organism evidence="3 4">
    <name type="scientific">Vitrella brassicaformis (strain CCMP3155)</name>
    <dbReference type="NCBI Taxonomy" id="1169540"/>
    <lineage>
        <taxon>Eukaryota</taxon>
        <taxon>Sar</taxon>
        <taxon>Alveolata</taxon>
        <taxon>Colpodellida</taxon>
        <taxon>Vitrellaceae</taxon>
        <taxon>Vitrella</taxon>
    </lineage>
</organism>
<reference evidence="3 4" key="1">
    <citation type="submission" date="2014-11" db="EMBL/GenBank/DDBJ databases">
        <authorList>
            <person name="Zhu J."/>
            <person name="Qi W."/>
            <person name="Song R."/>
        </authorList>
    </citation>
    <scope>NUCLEOTIDE SEQUENCE [LARGE SCALE GENOMIC DNA]</scope>
</reference>
<accession>A0A0G4EJ56</accession>
<dbReference type="SUPFAM" id="SSF55136">
    <property type="entry name" value="Probable bacterial effector-binding domain"/>
    <property type="match status" value="1"/>
</dbReference>
<dbReference type="InterPro" id="IPR011256">
    <property type="entry name" value="Reg_factor_effector_dom_sf"/>
</dbReference>
<gene>
    <name evidence="3" type="ORF">Vbra_12043</name>
</gene>
<dbReference type="PhylomeDB" id="A0A0G4EJ56"/>
<keyword evidence="4" id="KW-1185">Reference proteome</keyword>
<dbReference type="PANTHER" id="PTHR11220:SF58">
    <property type="entry name" value="SOUL HEME-BINDING FAMILY PROTEIN"/>
    <property type="match status" value="1"/>
</dbReference>
<evidence type="ECO:0008006" key="5">
    <source>
        <dbReference type="Google" id="ProtNLM"/>
    </source>
</evidence>
<dbReference type="PANTHER" id="PTHR11220">
    <property type="entry name" value="HEME-BINDING PROTEIN-RELATED"/>
    <property type="match status" value="1"/>
</dbReference>
<name>A0A0G4EJ56_VITBC</name>
<evidence type="ECO:0000313" key="3">
    <source>
        <dbReference type="EMBL" id="CEL96738.1"/>
    </source>
</evidence>
<evidence type="ECO:0000256" key="2">
    <source>
        <dbReference type="SAM" id="SignalP"/>
    </source>
</evidence>
<dbReference type="EMBL" id="CDMY01000244">
    <property type="protein sequence ID" value="CEL96738.1"/>
    <property type="molecule type" value="Genomic_DNA"/>
</dbReference>
<sequence>MAAHMRISISVCLVLCFFSTRSLTHAARTAHRPGFGGSAFLLHVPDRMSQLTRLRSAPDQQSAAPLASPDATVMSWEEKIDHLLRPATTMSQRSVLAQDLLKQAPEIRSEIVSLLLGAVPRRRDLGALRRQVLRDLLPTLASDMPQLTTKVVARLPTASQSVARSLPPLMRRSLRAVRRGLPLAPLLREGKNALRRTPQGIETPRYSLERKVDEYEVRRYSGYSIASVKMGRVSPGKITTDLLATGTALGKLLAYYLGNNVPLGASTTAASNGTSYSGAMGMMNDTQIPAKRPPKPPTATTDTDGGVVMDLTTPIMIERTRKGALYMTFVLPSEYQQVGRAPEPYDIAVSVQERLPETVAVLRFAGFATENEIQRRLEELKVEIARDGVFAVADDDAFRLHMYNGPQKLPWLRSNEVCVNVKRLKPAS</sequence>
<protein>
    <recommendedName>
        <fullName evidence="5">SOUL heme-binding protein</fullName>
    </recommendedName>
</protein>
<comment type="similarity">
    <text evidence="1">Belongs to the HEBP family.</text>
</comment>
<evidence type="ECO:0000313" key="4">
    <source>
        <dbReference type="Proteomes" id="UP000041254"/>
    </source>
</evidence>
<keyword evidence="2" id="KW-0732">Signal</keyword>
<dbReference type="InParanoid" id="A0A0G4EJ56"/>
<feature type="chain" id="PRO_5005187845" description="SOUL heme-binding protein" evidence="2">
    <location>
        <begin position="27"/>
        <end position="428"/>
    </location>
</feature>
<evidence type="ECO:0000256" key="1">
    <source>
        <dbReference type="ARBA" id="ARBA00009817"/>
    </source>
</evidence>
<dbReference type="VEuPathDB" id="CryptoDB:Vbra_12043"/>
<dbReference type="Proteomes" id="UP000041254">
    <property type="component" value="Unassembled WGS sequence"/>
</dbReference>
<dbReference type="Gene3D" id="3.20.80.10">
    <property type="entry name" value="Regulatory factor, effector binding domain"/>
    <property type="match status" value="1"/>
</dbReference>
<feature type="signal peptide" evidence="2">
    <location>
        <begin position="1"/>
        <end position="26"/>
    </location>
</feature>
<dbReference type="Pfam" id="PF04832">
    <property type="entry name" value="SOUL"/>
    <property type="match status" value="1"/>
</dbReference>
<dbReference type="InterPro" id="IPR006917">
    <property type="entry name" value="SOUL_heme-bd"/>
</dbReference>
<dbReference type="OMA" id="PIMIERT"/>
<proteinExistence type="inferred from homology"/>